<dbReference type="Pfam" id="PF00069">
    <property type="entry name" value="Pkinase"/>
    <property type="match status" value="1"/>
</dbReference>
<dbReference type="PANTHER" id="PTHR46146">
    <property type="entry name" value="SERINE/THREONINE-PROTEIN KINASE-LIKE PROTEIN CCR4"/>
    <property type="match status" value="1"/>
</dbReference>
<dbReference type="SUPFAM" id="SSF56112">
    <property type="entry name" value="Protein kinase-like (PK-like)"/>
    <property type="match status" value="1"/>
</dbReference>
<dbReference type="PROSITE" id="PS50011">
    <property type="entry name" value="PROTEIN_KINASE_DOM"/>
    <property type="match status" value="1"/>
</dbReference>
<dbReference type="GO" id="GO:0004672">
    <property type="term" value="F:protein kinase activity"/>
    <property type="evidence" value="ECO:0007669"/>
    <property type="project" value="InterPro"/>
</dbReference>
<sequence>MVKFCYEQLVEATQSFSPSRLAGKGSHGTVYRGVLRDNQVVAVKRSSINGVEAQRENLKKLDNEISILSSLRESSNVVGFIGASHGSAENDDKLLVMEFMANGSLHDLLHAAITPPSWPKRVEIAMQIARSVQFLHEGKPLVIHRDIKSDNILFDSNWTAKLADFGLAISPADSSSQAAQPAGTIGYLDPSYTSPNELSTKNDVFSLGIVLLEIISCRKVIDLTKAPASIVEWAVPLVKKQRTIEIYDPRIPFPTYMMDCMIRRILNVASRCLSEDHDRRPPVGEIVVAMETCSVERVRLGNMTAWTGVLNYLVQLKRRRKLSRKCSRVVYSTQQGDLNGGGVNPTGKVVLLKEISAGRCQIEMKFCFCEG</sequence>
<dbReference type="Proteomes" id="UP000436088">
    <property type="component" value="Unassembled WGS sequence"/>
</dbReference>
<gene>
    <name evidence="2" type="ORF">F3Y22_tig00110893pilonHSYRG00438</name>
</gene>
<keyword evidence="3" id="KW-1185">Reference proteome</keyword>
<evidence type="ECO:0000313" key="2">
    <source>
        <dbReference type="EMBL" id="KAE8690750.1"/>
    </source>
</evidence>
<dbReference type="InterPro" id="IPR008271">
    <property type="entry name" value="Ser/Thr_kinase_AS"/>
</dbReference>
<dbReference type="Gene3D" id="3.30.200.20">
    <property type="entry name" value="Phosphorylase Kinase, domain 1"/>
    <property type="match status" value="1"/>
</dbReference>
<evidence type="ECO:0000313" key="3">
    <source>
        <dbReference type="Proteomes" id="UP000436088"/>
    </source>
</evidence>
<accession>A0A6A2ZGN1</accession>
<dbReference type="InterPro" id="IPR011009">
    <property type="entry name" value="Kinase-like_dom_sf"/>
</dbReference>
<name>A0A6A2ZGN1_HIBSY</name>
<feature type="domain" description="Protein kinase" evidence="1">
    <location>
        <begin position="16"/>
        <end position="293"/>
    </location>
</feature>
<dbReference type="PROSITE" id="PS00108">
    <property type="entry name" value="PROTEIN_KINASE_ST"/>
    <property type="match status" value="1"/>
</dbReference>
<dbReference type="PANTHER" id="PTHR46146:SF23">
    <property type="entry name" value="PROTEIN KINASE DOMAIN-CONTAINING PROTEIN"/>
    <property type="match status" value="1"/>
</dbReference>
<protein>
    <submittedName>
        <fullName evidence="2">Zinc finger family protein isoform 1</fullName>
    </submittedName>
</protein>
<evidence type="ECO:0000259" key="1">
    <source>
        <dbReference type="PROSITE" id="PS50011"/>
    </source>
</evidence>
<dbReference type="SMART" id="SM00220">
    <property type="entry name" value="S_TKc"/>
    <property type="match status" value="1"/>
</dbReference>
<comment type="caution">
    <text evidence="2">The sequence shown here is derived from an EMBL/GenBank/DDBJ whole genome shotgun (WGS) entry which is preliminary data.</text>
</comment>
<dbReference type="InterPro" id="IPR000719">
    <property type="entry name" value="Prot_kinase_dom"/>
</dbReference>
<dbReference type="Gene3D" id="1.10.510.10">
    <property type="entry name" value="Transferase(Phosphotransferase) domain 1"/>
    <property type="match status" value="1"/>
</dbReference>
<proteinExistence type="predicted"/>
<dbReference type="OrthoDB" id="4062651at2759"/>
<dbReference type="AlphaFoldDB" id="A0A6A2ZGN1"/>
<reference evidence="2" key="1">
    <citation type="submission" date="2019-09" db="EMBL/GenBank/DDBJ databases">
        <title>Draft genome information of white flower Hibiscus syriacus.</title>
        <authorList>
            <person name="Kim Y.-M."/>
        </authorList>
    </citation>
    <scope>NUCLEOTIDE SEQUENCE [LARGE SCALE GENOMIC DNA]</scope>
    <source>
        <strain evidence="2">YM2019G1</strain>
    </source>
</reference>
<organism evidence="2 3">
    <name type="scientific">Hibiscus syriacus</name>
    <name type="common">Rose of Sharon</name>
    <dbReference type="NCBI Taxonomy" id="106335"/>
    <lineage>
        <taxon>Eukaryota</taxon>
        <taxon>Viridiplantae</taxon>
        <taxon>Streptophyta</taxon>
        <taxon>Embryophyta</taxon>
        <taxon>Tracheophyta</taxon>
        <taxon>Spermatophyta</taxon>
        <taxon>Magnoliopsida</taxon>
        <taxon>eudicotyledons</taxon>
        <taxon>Gunneridae</taxon>
        <taxon>Pentapetalae</taxon>
        <taxon>rosids</taxon>
        <taxon>malvids</taxon>
        <taxon>Malvales</taxon>
        <taxon>Malvaceae</taxon>
        <taxon>Malvoideae</taxon>
        <taxon>Hibiscus</taxon>
    </lineage>
</organism>
<dbReference type="GO" id="GO:0005524">
    <property type="term" value="F:ATP binding"/>
    <property type="evidence" value="ECO:0007669"/>
    <property type="project" value="InterPro"/>
</dbReference>
<dbReference type="EMBL" id="VEPZ02001150">
    <property type="protein sequence ID" value="KAE8690750.1"/>
    <property type="molecule type" value="Genomic_DNA"/>
</dbReference>